<dbReference type="EMBL" id="CALNXK010000034">
    <property type="protein sequence ID" value="CAH3120495.1"/>
    <property type="molecule type" value="Genomic_DNA"/>
</dbReference>
<dbReference type="Proteomes" id="UP001159405">
    <property type="component" value="Unassembled WGS sequence"/>
</dbReference>
<feature type="non-terminal residue" evidence="1">
    <location>
        <position position="1"/>
    </location>
</feature>
<proteinExistence type="predicted"/>
<keyword evidence="2" id="KW-1185">Reference proteome</keyword>
<sequence>FIKGFSEPLCRCLQQHGVRSVFKIDTTLRSHLVRPKDPVDPRKQDGVVYKIPCECGKVYIGETGRCMHERIKEHDRDIRLSRTQTTALSEHEHANKTGHYPLWEKLS</sequence>
<protein>
    <recommendedName>
        <fullName evidence="3">GIY-YIG domain-containing protein</fullName>
    </recommendedName>
</protein>
<evidence type="ECO:0008006" key="3">
    <source>
        <dbReference type="Google" id="ProtNLM"/>
    </source>
</evidence>
<name>A0ABN8NVY9_9CNID</name>
<dbReference type="PANTHER" id="PTHR21301">
    <property type="entry name" value="REVERSE TRANSCRIPTASE"/>
    <property type="match status" value="1"/>
</dbReference>
<reference evidence="1 2" key="1">
    <citation type="submission" date="2022-05" db="EMBL/GenBank/DDBJ databases">
        <authorList>
            <consortium name="Genoscope - CEA"/>
            <person name="William W."/>
        </authorList>
    </citation>
    <scope>NUCLEOTIDE SEQUENCE [LARGE SCALE GENOMIC DNA]</scope>
</reference>
<gene>
    <name evidence="1" type="ORF">PLOB_00027953</name>
</gene>
<organism evidence="1 2">
    <name type="scientific">Porites lobata</name>
    <dbReference type="NCBI Taxonomy" id="104759"/>
    <lineage>
        <taxon>Eukaryota</taxon>
        <taxon>Metazoa</taxon>
        <taxon>Cnidaria</taxon>
        <taxon>Anthozoa</taxon>
        <taxon>Hexacorallia</taxon>
        <taxon>Scleractinia</taxon>
        <taxon>Fungiina</taxon>
        <taxon>Poritidae</taxon>
        <taxon>Porites</taxon>
    </lineage>
</organism>
<comment type="caution">
    <text evidence="1">The sequence shown here is derived from an EMBL/GenBank/DDBJ whole genome shotgun (WGS) entry which is preliminary data.</text>
</comment>
<dbReference type="CDD" id="cd10442">
    <property type="entry name" value="GIY-YIG_PLEs"/>
    <property type="match status" value="1"/>
</dbReference>
<dbReference type="PANTHER" id="PTHR21301:SF11">
    <property type="entry name" value="GIY-YIG DOMAIN-CONTAINING PROTEIN"/>
    <property type="match status" value="1"/>
</dbReference>
<evidence type="ECO:0000313" key="2">
    <source>
        <dbReference type="Proteomes" id="UP001159405"/>
    </source>
</evidence>
<accession>A0ABN8NVY9</accession>
<evidence type="ECO:0000313" key="1">
    <source>
        <dbReference type="EMBL" id="CAH3120495.1"/>
    </source>
</evidence>